<feature type="chain" id="PRO_5015602439" description="Outer membrane protein beta-barrel domain-containing protein" evidence="1">
    <location>
        <begin position="27"/>
        <end position="201"/>
    </location>
</feature>
<dbReference type="InterPro" id="IPR011250">
    <property type="entry name" value="OMP/PagP_B-barrel"/>
</dbReference>
<dbReference type="KEGG" id="fki:FK004_14355"/>
<evidence type="ECO:0000256" key="1">
    <source>
        <dbReference type="SAM" id="SignalP"/>
    </source>
</evidence>
<evidence type="ECO:0000259" key="2">
    <source>
        <dbReference type="Pfam" id="PF13568"/>
    </source>
</evidence>
<feature type="signal peptide" evidence="1">
    <location>
        <begin position="1"/>
        <end position="26"/>
    </location>
</feature>
<keyword evidence="1" id="KW-0732">Signal</keyword>
<proteinExistence type="predicted"/>
<dbReference type="SUPFAM" id="SSF56925">
    <property type="entry name" value="OMPA-like"/>
    <property type="match status" value="1"/>
</dbReference>
<accession>A0A2S1LRE2</accession>
<reference evidence="3 4" key="1">
    <citation type="submission" date="2017-04" db="EMBL/GenBank/DDBJ databases">
        <title>Complete genome sequence of Flavobacterium kingsejong AJ004.</title>
        <authorList>
            <person name="Lee P.C."/>
        </authorList>
    </citation>
    <scope>NUCLEOTIDE SEQUENCE [LARGE SCALE GENOMIC DNA]</scope>
    <source>
        <strain evidence="3 4">AJ004</strain>
    </source>
</reference>
<sequence length="201" mass="22344">MKKMRTHKCLLFLSLILSFIALSGKAQTLSPVHFGIKGGGNFSSLSLSDTRLDSKFSGGYFAGAMVRVDLRKVYIQGDVLFAQKKSKIETNDGRTEDAKWKSIEVPLVIGYKIVDLSLLNVRVFGGGVYSYVMDDNISILNNVNNSYREFDKSNVGYQLGAGVDISRFTIDLRYEGGLNNLSKDFKSKPNSFSLSLGYFFI</sequence>
<dbReference type="AlphaFoldDB" id="A0A2S1LRE2"/>
<dbReference type="Proteomes" id="UP000244677">
    <property type="component" value="Chromosome"/>
</dbReference>
<dbReference type="InterPro" id="IPR025665">
    <property type="entry name" value="Beta-barrel_OMP_2"/>
</dbReference>
<evidence type="ECO:0000313" key="4">
    <source>
        <dbReference type="Proteomes" id="UP000244677"/>
    </source>
</evidence>
<feature type="domain" description="Outer membrane protein beta-barrel" evidence="2">
    <location>
        <begin position="30"/>
        <end position="181"/>
    </location>
</feature>
<dbReference type="EMBL" id="CP020919">
    <property type="protein sequence ID" value="AWG26325.1"/>
    <property type="molecule type" value="Genomic_DNA"/>
</dbReference>
<evidence type="ECO:0000313" key="3">
    <source>
        <dbReference type="EMBL" id="AWG26325.1"/>
    </source>
</evidence>
<protein>
    <recommendedName>
        <fullName evidence="2">Outer membrane protein beta-barrel domain-containing protein</fullName>
    </recommendedName>
</protein>
<name>A0A2S1LRE2_9FLAO</name>
<dbReference type="Pfam" id="PF13568">
    <property type="entry name" value="OMP_b-brl_2"/>
    <property type="match status" value="1"/>
</dbReference>
<organism evidence="3 4">
    <name type="scientific">Flavobacterium kingsejongi</name>
    <dbReference type="NCBI Taxonomy" id="1678728"/>
    <lineage>
        <taxon>Bacteria</taxon>
        <taxon>Pseudomonadati</taxon>
        <taxon>Bacteroidota</taxon>
        <taxon>Flavobacteriia</taxon>
        <taxon>Flavobacteriales</taxon>
        <taxon>Flavobacteriaceae</taxon>
        <taxon>Flavobacterium</taxon>
    </lineage>
</organism>
<gene>
    <name evidence="3" type="ORF">FK004_14355</name>
</gene>
<keyword evidence="4" id="KW-1185">Reference proteome</keyword>